<dbReference type="AlphaFoldDB" id="A0A1I5LJQ8"/>
<keyword evidence="16" id="KW-1185">Reference proteome</keyword>
<keyword evidence="14" id="KW-0966">Cell projection</keyword>
<keyword evidence="5 12" id="KW-1003">Cell membrane</keyword>
<dbReference type="FunFam" id="3.40.1690.10:FF:000001">
    <property type="entry name" value="Flagellar biosynthetic protein FlhB"/>
    <property type="match status" value="1"/>
</dbReference>
<dbReference type="Gene3D" id="6.10.250.2080">
    <property type="match status" value="1"/>
</dbReference>
<gene>
    <name evidence="12 13" type="primary">flhB</name>
    <name evidence="13" type="ORF">HHA03_03180</name>
    <name evidence="14" type="ORF">SAMN05421839_102106</name>
</gene>
<reference evidence="14 15" key="1">
    <citation type="submission" date="2016-10" db="EMBL/GenBank/DDBJ databases">
        <authorList>
            <person name="de Groot N.N."/>
        </authorList>
    </citation>
    <scope>NUCLEOTIDE SEQUENCE [LARGE SCALE GENOMIC DNA]</scope>
    <source>
        <strain evidence="14 15">DSM 17073</strain>
    </source>
</reference>
<evidence type="ECO:0000256" key="1">
    <source>
        <dbReference type="ARBA" id="ARBA00004651"/>
    </source>
</evidence>
<accession>A0A1I5LJQ8</accession>
<dbReference type="InterPro" id="IPR006135">
    <property type="entry name" value="T3SS_substrate_exporter"/>
</dbReference>
<keyword evidence="4 12" id="KW-0813">Transport</keyword>
<evidence type="ECO:0000256" key="10">
    <source>
        <dbReference type="ARBA" id="ARBA00023136"/>
    </source>
</evidence>
<keyword evidence="7 12" id="KW-1005">Bacterial flagellum biogenesis</keyword>
<dbReference type="SUPFAM" id="SSF160544">
    <property type="entry name" value="EscU C-terminal domain-like"/>
    <property type="match status" value="1"/>
</dbReference>
<evidence type="ECO:0000313" key="13">
    <source>
        <dbReference type="EMBL" id="GEM00786.1"/>
    </source>
</evidence>
<dbReference type="STRING" id="306540.SAMN05421839_102106"/>
<proteinExistence type="inferred from homology"/>
<evidence type="ECO:0000256" key="4">
    <source>
        <dbReference type="ARBA" id="ARBA00022448"/>
    </source>
</evidence>
<evidence type="ECO:0000256" key="11">
    <source>
        <dbReference type="ARBA" id="ARBA00023225"/>
    </source>
</evidence>
<dbReference type="PRINTS" id="PR00950">
    <property type="entry name" value="TYPE3IMSPROT"/>
</dbReference>
<evidence type="ECO:0000313" key="16">
    <source>
        <dbReference type="Proteomes" id="UP000321547"/>
    </source>
</evidence>
<evidence type="ECO:0000256" key="9">
    <source>
        <dbReference type="ARBA" id="ARBA00022989"/>
    </source>
</evidence>
<keyword evidence="14" id="KW-0282">Flagellum</keyword>
<evidence type="ECO:0000256" key="6">
    <source>
        <dbReference type="ARBA" id="ARBA00022692"/>
    </source>
</evidence>
<evidence type="ECO:0000256" key="8">
    <source>
        <dbReference type="ARBA" id="ARBA00022927"/>
    </source>
</evidence>
<organism evidence="14 15">
    <name type="scientific">Halolactibacillus halophilus</name>
    <dbReference type="NCBI Taxonomy" id="306540"/>
    <lineage>
        <taxon>Bacteria</taxon>
        <taxon>Bacillati</taxon>
        <taxon>Bacillota</taxon>
        <taxon>Bacilli</taxon>
        <taxon>Bacillales</taxon>
        <taxon>Bacillaceae</taxon>
        <taxon>Halolactibacillus</taxon>
    </lineage>
</organism>
<dbReference type="GO" id="GO:0009306">
    <property type="term" value="P:protein secretion"/>
    <property type="evidence" value="ECO:0007669"/>
    <property type="project" value="InterPro"/>
</dbReference>
<dbReference type="Gene3D" id="3.40.1690.10">
    <property type="entry name" value="secretion proteins EscU"/>
    <property type="match status" value="1"/>
</dbReference>
<dbReference type="PANTHER" id="PTHR30531">
    <property type="entry name" value="FLAGELLAR BIOSYNTHETIC PROTEIN FLHB"/>
    <property type="match status" value="1"/>
</dbReference>
<keyword evidence="10 12" id="KW-0472">Membrane</keyword>
<keyword evidence="8 12" id="KW-0653">Protein transport</keyword>
<name>A0A1I5LJQ8_9BACI</name>
<evidence type="ECO:0000256" key="7">
    <source>
        <dbReference type="ARBA" id="ARBA00022795"/>
    </source>
</evidence>
<dbReference type="EMBL" id="BJWI01000002">
    <property type="protein sequence ID" value="GEM00786.1"/>
    <property type="molecule type" value="Genomic_DNA"/>
</dbReference>
<keyword evidence="14" id="KW-0969">Cilium</keyword>
<dbReference type="PANTHER" id="PTHR30531:SF12">
    <property type="entry name" value="FLAGELLAR BIOSYNTHETIC PROTEIN FLHB"/>
    <property type="match status" value="1"/>
</dbReference>
<evidence type="ECO:0000313" key="15">
    <source>
        <dbReference type="Proteomes" id="UP000242243"/>
    </source>
</evidence>
<evidence type="ECO:0000313" key="14">
    <source>
        <dbReference type="EMBL" id="SFO97604.1"/>
    </source>
</evidence>
<keyword evidence="11 12" id="KW-1006">Bacterial flagellum protein export</keyword>
<protein>
    <recommendedName>
        <fullName evidence="3 12">Flagellar biosynthetic protein FlhB</fullName>
    </recommendedName>
</protein>
<evidence type="ECO:0000256" key="2">
    <source>
        <dbReference type="ARBA" id="ARBA00010690"/>
    </source>
</evidence>
<dbReference type="NCBIfam" id="TIGR00328">
    <property type="entry name" value="flhB"/>
    <property type="match status" value="1"/>
</dbReference>
<dbReference type="InterPro" id="IPR006136">
    <property type="entry name" value="FlhB"/>
</dbReference>
<dbReference type="Pfam" id="PF01312">
    <property type="entry name" value="Bac_export_2"/>
    <property type="match status" value="1"/>
</dbReference>
<evidence type="ECO:0000256" key="12">
    <source>
        <dbReference type="RuleBase" id="RU364091"/>
    </source>
</evidence>
<feature type="transmembrane region" description="Helical" evidence="12">
    <location>
        <begin position="149"/>
        <end position="172"/>
    </location>
</feature>
<feature type="transmembrane region" description="Helical" evidence="12">
    <location>
        <begin position="85"/>
        <end position="109"/>
    </location>
</feature>
<dbReference type="Proteomes" id="UP000242243">
    <property type="component" value="Unassembled WGS sequence"/>
</dbReference>
<sequence length="363" mass="41479">MMTYLQLDLQFFSGEKTEKATPKKREDTRKKGQVAKSQDINTAVALFLIFLTFMLLGSFWKMRLTNLLTKVFSEYTQWTLTFDSIQLIIVEVLGYVGLTIAPVLGVAMISGVASNLAQIGFLFTTEPLNFKLDKINPISGFKRLFSPRALVELVKSLLKISFVAAVTFTVVWMRKDEVFMLAFKDLDIALAFFGETTIFIGIAGAISLFIIGVLDYIYQRFDYEKNIRMSKQDIKDEYKNIEGDPQIKSKIKERQRQMAMSRMMSEVPEADVIITNPTHYAVAIKYDETNGTHEAPFVVAKGVDYVALKIREVATHHEVMIIENRPLARALYRDVEIDQDIDESYYQAVAEILAYVYRLEKKA</sequence>
<evidence type="ECO:0000256" key="3">
    <source>
        <dbReference type="ARBA" id="ARBA00021622"/>
    </source>
</evidence>
<feature type="transmembrane region" description="Helical" evidence="12">
    <location>
        <begin position="192"/>
        <end position="218"/>
    </location>
</feature>
<evidence type="ECO:0000256" key="5">
    <source>
        <dbReference type="ARBA" id="ARBA00022475"/>
    </source>
</evidence>
<feature type="transmembrane region" description="Helical" evidence="12">
    <location>
        <begin position="40"/>
        <end position="60"/>
    </location>
</feature>
<keyword evidence="9 12" id="KW-1133">Transmembrane helix</keyword>
<reference evidence="13 16" key="2">
    <citation type="submission" date="2019-07" db="EMBL/GenBank/DDBJ databases">
        <title>Whole genome shotgun sequence of Halolactibacillus halophilus NBRC 100868.</title>
        <authorList>
            <person name="Hosoyama A."/>
            <person name="Uohara A."/>
            <person name="Ohji S."/>
            <person name="Ichikawa N."/>
        </authorList>
    </citation>
    <scope>NUCLEOTIDE SEQUENCE [LARGE SCALE GENOMIC DNA]</scope>
    <source>
        <strain evidence="13 16">NBRC 100868</strain>
    </source>
</reference>
<dbReference type="GO" id="GO:0044780">
    <property type="term" value="P:bacterial-type flagellum assembly"/>
    <property type="evidence" value="ECO:0007669"/>
    <property type="project" value="InterPro"/>
</dbReference>
<comment type="subcellular location">
    <subcellularLocation>
        <location evidence="1">Cell membrane</location>
        <topology evidence="1">Multi-pass membrane protein</topology>
    </subcellularLocation>
</comment>
<dbReference type="InterPro" id="IPR029025">
    <property type="entry name" value="T3SS_substrate_exporter_C"/>
</dbReference>
<dbReference type="EMBL" id="FOXC01000002">
    <property type="protein sequence ID" value="SFO97604.1"/>
    <property type="molecule type" value="Genomic_DNA"/>
</dbReference>
<comment type="function">
    <text evidence="12">Required for formation of the rod structure in the basal body of the flagellar apparatus. Together with FliI and FliH, may constitute the export apparatus of flagellin.</text>
</comment>
<dbReference type="Proteomes" id="UP000321547">
    <property type="component" value="Unassembled WGS sequence"/>
</dbReference>
<keyword evidence="6 12" id="KW-0812">Transmembrane</keyword>
<dbReference type="GO" id="GO:0005886">
    <property type="term" value="C:plasma membrane"/>
    <property type="evidence" value="ECO:0007669"/>
    <property type="project" value="UniProtKB-SubCell"/>
</dbReference>
<comment type="similarity">
    <text evidence="2 12">Belongs to the type III secretion exporter family.</text>
</comment>